<dbReference type="GeneID" id="106128333"/>
<evidence type="ECO:0000313" key="8">
    <source>
        <dbReference type="RefSeq" id="XP_013182111.1"/>
    </source>
</evidence>
<keyword evidence="7" id="KW-1185">Reference proteome</keyword>
<accession>A0A194QED4</accession>
<protein>
    <submittedName>
        <fullName evidence="8">RIP-like protein</fullName>
    </submittedName>
    <submittedName>
        <fullName evidence="6">RPA-interacting protein</fullName>
    </submittedName>
</protein>
<keyword evidence="3" id="KW-0862">Zinc</keyword>
<reference evidence="6 7" key="1">
    <citation type="journal article" date="2015" name="Nat. Commun.">
        <title>Outbred genome sequencing and CRISPR/Cas9 gene editing in butterflies.</title>
        <authorList>
            <person name="Li X."/>
            <person name="Fan D."/>
            <person name="Zhang W."/>
            <person name="Liu G."/>
            <person name="Zhang L."/>
            <person name="Zhao L."/>
            <person name="Fang X."/>
            <person name="Chen L."/>
            <person name="Dong Y."/>
            <person name="Chen Y."/>
            <person name="Ding Y."/>
            <person name="Zhao R."/>
            <person name="Feng M."/>
            <person name="Zhu Y."/>
            <person name="Feng Y."/>
            <person name="Jiang X."/>
            <person name="Zhu D."/>
            <person name="Xiang H."/>
            <person name="Feng X."/>
            <person name="Li S."/>
            <person name="Wang J."/>
            <person name="Zhang G."/>
            <person name="Kronforst M.R."/>
            <person name="Wang W."/>
        </authorList>
    </citation>
    <scope>NUCLEOTIDE SEQUENCE [LARGE SCALE GENOMIC DNA]</scope>
    <source>
        <strain evidence="6">Ya'a_city_454_Px</strain>
        <tissue evidence="6">Whole body</tissue>
    </source>
</reference>
<dbReference type="KEGG" id="pxu:106128333"/>
<evidence type="ECO:0000256" key="3">
    <source>
        <dbReference type="ARBA" id="ARBA00022833"/>
    </source>
</evidence>
<dbReference type="Pfam" id="PF14768">
    <property type="entry name" value="RPA_interact_C"/>
    <property type="match status" value="1"/>
</dbReference>
<gene>
    <name evidence="8" type="primary">LOC106128333</name>
    <name evidence="6" type="ORF">RR46_06122</name>
</gene>
<dbReference type="InterPro" id="IPR028156">
    <property type="entry name" value="RIP"/>
</dbReference>
<evidence type="ECO:0000313" key="6">
    <source>
        <dbReference type="EMBL" id="KPJ01826.1"/>
    </source>
</evidence>
<dbReference type="GO" id="GO:0008270">
    <property type="term" value="F:zinc ion binding"/>
    <property type="evidence" value="ECO:0007669"/>
    <property type="project" value="UniProtKB-KW"/>
</dbReference>
<feature type="region of interest" description="Disordered" evidence="4">
    <location>
        <begin position="1"/>
        <end position="22"/>
    </location>
</feature>
<proteinExistence type="predicted"/>
<dbReference type="EMBL" id="KQ459302">
    <property type="protein sequence ID" value="KPJ01826.1"/>
    <property type="molecule type" value="Genomic_DNA"/>
</dbReference>
<evidence type="ECO:0000313" key="7">
    <source>
        <dbReference type="Proteomes" id="UP000053268"/>
    </source>
</evidence>
<keyword evidence="2" id="KW-0863">Zinc-finger</keyword>
<feature type="compositionally biased region" description="Polar residues" evidence="4">
    <location>
        <begin position="1"/>
        <end position="13"/>
    </location>
</feature>
<dbReference type="STRING" id="66420.A0A194QED4"/>
<dbReference type="Proteomes" id="UP000694872">
    <property type="component" value="Unplaced"/>
</dbReference>
<evidence type="ECO:0000256" key="2">
    <source>
        <dbReference type="ARBA" id="ARBA00022771"/>
    </source>
</evidence>
<dbReference type="RefSeq" id="XP_013182111.1">
    <property type="nucleotide sequence ID" value="XM_013326657.1"/>
</dbReference>
<dbReference type="AlphaFoldDB" id="A0A194QED4"/>
<dbReference type="Proteomes" id="UP000053268">
    <property type="component" value="Unassembled WGS sequence"/>
</dbReference>
<dbReference type="CTD" id="34351"/>
<dbReference type="GO" id="GO:0005634">
    <property type="term" value="C:nucleus"/>
    <property type="evidence" value="ECO:0007669"/>
    <property type="project" value="TreeGrafter"/>
</dbReference>
<dbReference type="OrthoDB" id="435311at2759"/>
<feature type="domain" description="RPA-interacting protein C-terminal" evidence="5">
    <location>
        <begin position="122"/>
        <end position="198"/>
    </location>
</feature>
<name>A0A194QED4_PAPXU</name>
<evidence type="ECO:0000256" key="1">
    <source>
        <dbReference type="ARBA" id="ARBA00022723"/>
    </source>
</evidence>
<evidence type="ECO:0000256" key="4">
    <source>
        <dbReference type="SAM" id="MobiDB-lite"/>
    </source>
</evidence>
<dbReference type="InterPro" id="IPR028159">
    <property type="entry name" value="RPA_interact_C_dom"/>
</dbReference>
<dbReference type="PANTHER" id="PTHR31742">
    <property type="entry name" value="RPA-INTERACTING PROTEIN RPAIN"/>
    <property type="match status" value="1"/>
</dbReference>
<sequence length="202" mass="23498">MNSPKANSPSFKNLRTKQKQSPIAIKEKLKKDYKEKVHNCRNMLLDKFRGSADETELRDTLITIYKSMFGFSKFEESDEESEVLNEIKNELIDEELQWCLEEYEKSQMDNVDWSVLEQEDVTCPVCQKKNFKYEDGIVSCPNCHVNIKTQSTLQEIKKVILDSIDKHSKNCNETAEFTSVPELNDTHIYLICAQCTDIQLIL</sequence>
<keyword evidence="1" id="KW-0479">Metal-binding</keyword>
<reference evidence="8" key="2">
    <citation type="submission" date="2025-04" db="UniProtKB">
        <authorList>
            <consortium name="RefSeq"/>
        </authorList>
    </citation>
    <scope>IDENTIFICATION</scope>
</reference>
<evidence type="ECO:0000259" key="5">
    <source>
        <dbReference type="Pfam" id="PF14768"/>
    </source>
</evidence>
<organism evidence="6 7">
    <name type="scientific">Papilio xuthus</name>
    <name type="common">Asian swallowtail butterfly</name>
    <dbReference type="NCBI Taxonomy" id="66420"/>
    <lineage>
        <taxon>Eukaryota</taxon>
        <taxon>Metazoa</taxon>
        <taxon>Ecdysozoa</taxon>
        <taxon>Arthropoda</taxon>
        <taxon>Hexapoda</taxon>
        <taxon>Insecta</taxon>
        <taxon>Pterygota</taxon>
        <taxon>Neoptera</taxon>
        <taxon>Endopterygota</taxon>
        <taxon>Lepidoptera</taxon>
        <taxon>Glossata</taxon>
        <taxon>Ditrysia</taxon>
        <taxon>Papilionoidea</taxon>
        <taxon>Papilionidae</taxon>
        <taxon>Papilioninae</taxon>
        <taxon>Papilio</taxon>
    </lineage>
</organism>
<dbReference type="GO" id="GO:0006606">
    <property type="term" value="P:protein import into nucleus"/>
    <property type="evidence" value="ECO:0007669"/>
    <property type="project" value="TreeGrafter"/>
</dbReference>
<dbReference type="PANTHER" id="PTHR31742:SF1">
    <property type="entry name" value="RPA-INTERACTING PROTEIN"/>
    <property type="match status" value="1"/>
</dbReference>